<dbReference type="InterPro" id="IPR036563">
    <property type="entry name" value="MoaE_sf"/>
</dbReference>
<proteinExistence type="inferred from homology"/>
<sequence length="179" mass="20079">MVDGANNNTANTLLAGDENEVHQRSMRINRSVDEAYLLAQRDGFSLLDVAIDESRLRNMLDNDSCGAFVSFEGRVRNHNNATSVDRLTYYGYEALAINQGRQIIAAAKNQFEITQAIAIHRIGALEIGDIAVWIGVVSAHRYPAFDACRWILDAIKADIPVWKQEYYQDESSKWLSNNG</sequence>
<comment type="subunit">
    <text evidence="6">Heterotetramer of 2 MoaD subunits and 2 MoaE subunits. Also stable as homodimer. The enzyme changes between these two forms during catalysis.</text>
</comment>
<evidence type="ECO:0000313" key="13">
    <source>
        <dbReference type="Proteomes" id="UP001159915"/>
    </source>
</evidence>
<protein>
    <recommendedName>
        <fullName evidence="4">Molybdopterin synthase catalytic subunit</fullName>
        <ecNumber evidence="3">2.8.1.12</ecNumber>
    </recommendedName>
    <alternativeName>
        <fullName evidence="9">MPT synthase subunit 2</fullName>
    </alternativeName>
    <alternativeName>
        <fullName evidence="7">Molybdenum cofactor biosynthesis protein E</fullName>
    </alternativeName>
    <alternativeName>
        <fullName evidence="8">Molybdopterin-converting factor large subunit</fullName>
    </alternativeName>
    <alternativeName>
        <fullName evidence="10">Molybdopterin-converting factor subunit 2</fullName>
    </alternativeName>
</protein>
<evidence type="ECO:0000256" key="2">
    <source>
        <dbReference type="ARBA" id="ARBA00005426"/>
    </source>
</evidence>
<dbReference type="GO" id="GO:0030366">
    <property type="term" value="F:molybdopterin synthase activity"/>
    <property type="evidence" value="ECO:0007669"/>
    <property type="project" value="UniProtKB-EC"/>
</dbReference>
<organism evidence="12 13">
    <name type="scientific">Acinetobacter johnsonii</name>
    <dbReference type="NCBI Taxonomy" id="40214"/>
    <lineage>
        <taxon>Bacteria</taxon>
        <taxon>Pseudomonadati</taxon>
        <taxon>Pseudomonadota</taxon>
        <taxon>Gammaproteobacteria</taxon>
        <taxon>Moraxellales</taxon>
        <taxon>Moraxellaceae</taxon>
        <taxon>Acinetobacter</taxon>
    </lineage>
</organism>
<comment type="similarity">
    <text evidence="2">Belongs to the MoaE family.</text>
</comment>
<dbReference type="RefSeq" id="WP_050758688.1">
    <property type="nucleotide sequence ID" value="NZ_JAOCBE010000001.1"/>
</dbReference>
<evidence type="ECO:0000313" key="12">
    <source>
        <dbReference type="EMBL" id="MDH0969479.1"/>
    </source>
</evidence>
<evidence type="ECO:0000256" key="8">
    <source>
        <dbReference type="ARBA" id="ARBA00030407"/>
    </source>
</evidence>
<evidence type="ECO:0000256" key="9">
    <source>
        <dbReference type="ARBA" id="ARBA00030781"/>
    </source>
</evidence>
<dbReference type="Proteomes" id="UP001159915">
    <property type="component" value="Unassembled WGS sequence"/>
</dbReference>
<comment type="catalytic activity">
    <reaction evidence="11">
        <text>2 [molybdopterin-synthase sulfur-carrier protein]-C-terminal-Gly-aminoethanethioate + cyclic pyranopterin phosphate + H2O = molybdopterin + 2 [molybdopterin-synthase sulfur-carrier protein]-C-terminal Gly-Gly + 2 H(+)</text>
        <dbReference type="Rhea" id="RHEA:26333"/>
        <dbReference type="Rhea" id="RHEA-COMP:12202"/>
        <dbReference type="Rhea" id="RHEA-COMP:19907"/>
        <dbReference type="ChEBI" id="CHEBI:15377"/>
        <dbReference type="ChEBI" id="CHEBI:15378"/>
        <dbReference type="ChEBI" id="CHEBI:58698"/>
        <dbReference type="ChEBI" id="CHEBI:59648"/>
        <dbReference type="ChEBI" id="CHEBI:90778"/>
        <dbReference type="ChEBI" id="CHEBI:232372"/>
        <dbReference type="EC" id="2.8.1.12"/>
    </reaction>
</comment>
<dbReference type="Pfam" id="PF02391">
    <property type="entry name" value="MoaE"/>
    <property type="match status" value="1"/>
</dbReference>
<dbReference type="EMBL" id="JAOCBE010000001">
    <property type="protein sequence ID" value="MDH0969479.1"/>
    <property type="molecule type" value="Genomic_DNA"/>
</dbReference>
<evidence type="ECO:0000256" key="6">
    <source>
        <dbReference type="ARBA" id="ARBA00026066"/>
    </source>
</evidence>
<dbReference type="EC" id="2.8.1.12" evidence="3"/>
<dbReference type="PANTHER" id="PTHR23404">
    <property type="entry name" value="MOLYBDOPTERIN SYNTHASE RELATED"/>
    <property type="match status" value="1"/>
</dbReference>
<dbReference type="AlphaFoldDB" id="A0AA42MUL5"/>
<accession>A0AA42MUL5</accession>
<evidence type="ECO:0000256" key="5">
    <source>
        <dbReference type="ARBA" id="ARBA00023150"/>
    </source>
</evidence>
<evidence type="ECO:0000256" key="1">
    <source>
        <dbReference type="ARBA" id="ARBA00005046"/>
    </source>
</evidence>
<comment type="caution">
    <text evidence="12">The sequence shown here is derived from an EMBL/GenBank/DDBJ whole genome shotgun (WGS) entry which is preliminary data.</text>
</comment>
<evidence type="ECO:0000256" key="11">
    <source>
        <dbReference type="ARBA" id="ARBA00049878"/>
    </source>
</evidence>
<comment type="pathway">
    <text evidence="1">Cofactor biosynthesis; molybdopterin biosynthesis.</text>
</comment>
<dbReference type="SUPFAM" id="SSF54690">
    <property type="entry name" value="Molybdopterin synthase subunit MoaE"/>
    <property type="match status" value="1"/>
</dbReference>
<name>A0AA42MUL5_ACIJO</name>
<evidence type="ECO:0000256" key="7">
    <source>
        <dbReference type="ARBA" id="ARBA00029745"/>
    </source>
</evidence>
<dbReference type="GO" id="GO:0006777">
    <property type="term" value="P:Mo-molybdopterin cofactor biosynthetic process"/>
    <property type="evidence" value="ECO:0007669"/>
    <property type="project" value="UniProtKB-KW"/>
</dbReference>
<evidence type="ECO:0000256" key="4">
    <source>
        <dbReference type="ARBA" id="ARBA00013858"/>
    </source>
</evidence>
<gene>
    <name evidence="12" type="ORF">N5C10_09490</name>
</gene>
<dbReference type="Gene3D" id="3.90.1170.40">
    <property type="entry name" value="Molybdopterin biosynthesis MoaE subunit"/>
    <property type="match status" value="1"/>
</dbReference>
<dbReference type="CDD" id="cd00756">
    <property type="entry name" value="MoaE"/>
    <property type="match status" value="1"/>
</dbReference>
<keyword evidence="5" id="KW-0501">Molybdenum cofactor biosynthesis</keyword>
<evidence type="ECO:0000256" key="10">
    <source>
        <dbReference type="ARBA" id="ARBA00032474"/>
    </source>
</evidence>
<dbReference type="InterPro" id="IPR003448">
    <property type="entry name" value="Mopterin_biosynth_MoaE"/>
</dbReference>
<reference evidence="12" key="1">
    <citation type="submission" date="2022-09" db="EMBL/GenBank/DDBJ databases">
        <title>Intensive care unit water sources are persistently colonized with multi-drug resistant bacteria and are the site of extensive horizontal gene transfer of antibiotic resistance genes.</title>
        <authorList>
            <person name="Diorio-Toth L."/>
        </authorList>
    </citation>
    <scope>NUCLEOTIDE SEQUENCE</scope>
    <source>
        <strain evidence="12">GD03920</strain>
    </source>
</reference>
<evidence type="ECO:0000256" key="3">
    <source>
        <dbReference type="ARBA" id="ARBA00011950"/>
    </source>
</evidence>